<dbReference type="GO" id="GO:0004175">
    <property type="term" value="F:endopeptidase activity"/>
    <property type="evidence" value="ECO:0007669"/>
    <property type="project" value="UniProtKB-ARBA"/>
</dbReference>
<dbReference type="EMBL" id="AM114193">
    <property type="protein sequence ID" value="CAJ37662.1"/>
    <property type="molecule type" value="Genomic_DNA"/>
</dbReference>
<feature type="transmembrane region" description="Helical" evidence="1">
    <location>
        <begin position="260"/>
        <end position="284"/>
    </location>
</feature>
<feature type="domain" description="CAAX prenyl protease 2/Lysostaphin resistance protein A-like" evidence="2">
    <location>
        <begin position="175"/>
        <end position="265"/>
    </location>
</feature>
<evidence type="ECO:0000256" key="1">
    <source>
        <dbReference type="SAM" id="Phobius"/>
    </source>
</evidence>
<feature type="transmembrane region" description="Helical" evidence="1">
    <location>
        <begin position="209"/>
        <end position="228"/>
    </location>
</feature>
<gene>
    <name evidence="3" type="ORF">RCIX2611</name>
</gene>
<name>Q0W1T1_METAR</name>
<dbReference type="Pfam" id="PF02517">
    <property type="entry name" value="Rce1-like"/>
    <property type="match status" value="1"/>
</dbReference>
<reference evidence="3 4" key="1">
    <citation type="journal article" date="2006" name="Science">
        <title>Genome of rice cluster I archaea -- the key methane producers in the rice rhizosphere.</title>
        <authorList>
            <person name="Erkel C."/>
            <person name="Kube M."/>
            <person name="Reinhardt R."/>
            <person name="Liesack W."/>
        </authorList>
    </citation>
    <scope>NUCLEOTIDE SEQUENCE [LARGE SCALE GENOMIC DNA]</scope>
    <source>
        <strain evidence="4">DSM 22066 / NBRC 105507 / MRE50</strain>
    </source>
</reference>
<evidence type="ECO:0000313" key="3">
    <source>
        <dbReference type="EMBL" id="CAJ37662.1"/>
    </source>
</evidence>
<keyword evidence="1" id="KW-0812">Transmembrane</keyword>
<accession>Q0W1T1</accession>
<dbReference type="STRING" id="351160.RCIX2611"/>
<protein>
    <recommendedName>
        <fullName evidence="2">CAAX prenyl protease 2/Lysostaphin resistance protein A-like domain-containing protein</fullName>
    </recommendedName>
</protein>
<dbReference type="Proteomes" id="UP000000663">
    <property type="component" value="Chromosome"/>
</dbReference>
<feature type="transmembrane region" description="Helical" evidence="1">
    <location>
        <begin position="12"/>
        <end position="29"/>
    </location>
</feature>
<dbReference type="eggNOG" id="arCOG02769">
    <property type="taxonomic scope" value="Archaea"/>
</dbReference>
<feature type="transmembrane region" description="Helical" evidence="1">
    <location>
        <begin position="141"/>
        <end position="161"/>
    </location>
</feature>
<feature type="transmembrane region" description="Helical" evidence="1">
    <location>
        <begin position="234"/>
        <end position="253"/>
    </location>
</feature>
<organism evidence="3 4">
    <name type="scientific">Methanocella arvoryzae (strain DSM 22066 / NBRC 105507 / MRE50)</name>
    <dbReference type="NCBI Taxonomy" id="351160"/>
    <lineage>
        <taxon>Archaea</taxon>
        <taxon>Methanobacteriati</taxon>
        <taxon>Methanobacteriota</taxon>
        <taxon>Stenosarchaea group</taxon>
        <taxon>Methanomicrobia</taxon>
        <taxon>Methanocellales</taxon>
        <taxon>Methanocellaceae</taxon>
        <taxon>Methanocella</taxon>
    </lineage>
</organism>
<evidence type="ECO:0000313" key="4">
    <source>
        <dbReference type="Proteomes" id="UP000000663"/>
    </source>
</evidence>
<keyword evidence="1" id="KW-1133">Transmembrane helix</keyword>
<dbReference type="AlphaFoldDB" id="Q0W1T1"/>
<proteinExistence type="predicted"/>
<dbReference type="InterPro" id="IPR003675">
    <property type="entry name" value="Rce1/LyrA-like_dom"/>
</dbReference>
<dbReference type="GO" id="GO:0080120">
    <property type="term" value="P:CAAX-box protein maturation"/>
    <property type="evidence" value="ECO:0007669"/>
    <property type="project" value="UniProtKB-ARBA"/>
</dbReference>
<keyword evidence="1" id="KW-0472">Membrane</keyword>
<evidence type="ECO:0000259" key="2">
    <source>
        <dbReference type="Pfam" id="PF02517"/>
    </source>
</evidence>
<dbReference type="PATRIC" id="fig|351160.9.peg.619"/>
<keyword evidence="4" id="KW-1185">Reference proteome</keyword>
<feature type="transmembrane region" description="Helical" evidence="1">
    <location>
        <begin position="35"/>
        <end position="53"/>
    </location>
</feature>
<dbReference type="KEGG" id="rci:RCIX2611"/>
<feature type="transmembrane region" description="Helical" evidence="1">
    <location>
        <begin position="95"/>
        <end position="120"/>
    </location>
</feature>
<feature type="transmembrane region" description="Helical" evidence="1">
    <location>
        <begin position="62"/>
        <end position="83"/>
    </location>
</feature>
<sequence>MGKYLLPSNIAIPALMGLLFIIIAVAAAFEKGFDALVLRLTGFVLFAGLAYGVRSGLKVMGIYARLIDAFAVLFTITLLWSGAEYLHLYDPSAATAASLVFIALLNIVATAVLIAVLLFIEKDRPSTLFIKAGQLTSGLTIGVPALLAGLLLTAALAYLFFNVGSAEPSKLLTVFSMLALFSIAAGLAGEILFRGLFLSRLLPMAGKQAGLVIQAVLFAFFNGGLYYLLTSNLLYAGGVLVASAVLGYALAYVTVKENSIVAAALSGIGASMVLALPLFAAFIVA</sequence>
<feature type="transmembrane region" description="Helical" evidence="1">
    <location>
        <begin position="173"/>
        <end position="197"/>
    </location>
</feature>